<dbReference type="EC" id="2.7.11.1" evidence="3"/>
<dbReference type="EMBL" id="JAVIJP010000016">
    <property type="protein sequence ID" value="KAL3643380.1"/>
    <property type="molecule type" value="Genomic_DNA"/>
</dbReference>
<dbReference type="InterPro" id="IPR011009">
    <property type="entry name" value="Kinase-like_dom_sf"/>
</dbReference>
<organism evidence="3 4">
    <name type="scientific">Castilleja foliolosa</name>
    <dbReference type="NCBI Taxonomy" id="1961234"/>
    <lineage>
        <taxon>Eukaryota</taxon>
        <taxon>Viridiplantae</taxon>
        <taxon>Streptophyta</taxon>
        <taxon>Embryophyta</taxon>
        <taxon>Tracheophyta</taxon>
        <taxon>Spermatophyta</taxon>
        <taxon>Magnoliopsida</taxon>
        <taxon>eudicotyledons</taxon>
        <taxon>Gunneridae</taxon>
        <taxon>Pentapetalae</taxon>
        <taxon>asterids</taxon>
        <taxon>lamiids</taxon>
        <taxon>Lamiales</taxon>
        <taxon>Orobanchaceae</taxon>
        <taxon>Pedicularideae</taxon>
        <taxon>Castillejinae</taxon>
        <taxon>Castilleja</taxon>
    </lineage>
</organism>
<dbReference type="PROSITE" id="PS50011">
    <property type="entry name" value="PROTEIN_KINASE_DOM"/>
    <property type="match status" value="1"/>
</dbReference>
<feature type="domain" description="Protein kinase" evidence="2">
    <location>
        <begin position="1"/>
        <end position="140"/>
    </location>
</feature>
<dbReference type="PANTHER" id="PTHR45863">
    <property type="entry name" value="SERINE/THREONINE-PROTEIN KINASE BSK5"/>
    <property type="match status" value="1"/>
</dbReference>
<keyword evidence="4" id="KW-1185">Reference proteome</keyword>
<comment type="caution">
    <text evidence="3">The sequence shown here is derived from an EMBL/GenBank/DDBJ whole genome shotgun (WGS) entry which is preliminary data.</text>
</comment>
<evidence type="ECO:0000313" key="4">
    <source>
        <dbReference type="Proteomes" id="UP001632038"/>
    </source>
</evidence>
<name>A0ABD3DM66_9LAMI</name>
<comment type="similarity">
    <text evidence="1">Belongs to the protein kinase superfamily. Ser/Thr protein kinase family.</text>
</comment>
<dbReference type="GO" id="GO:0012505">
    <property type="term" value="C:endomembrane system"/>
    <property type="evidence" value="ECO:0007669"/>
    <property type="project" value="UniProtKB-SubCell"/>
</dbReference>
<dbReference type="InterPro" id="IPR045845">
    <property type="entry name" value="BSK"/>
</dbReference>
<evidence type="ECO:0000256" key="1">
    <source>
        <dbReference type="ARBA" id="ARBA00008684"/>
    </source>
</evidence>
<keyword evidence="3" id="KW-0418">Kinase</keyword>
<dbReference type="SUPFAM" id="SSF56112">
    <property type="entry name" value="Protein kinase-like (PK-like)"/>
    <property type="match status" value="1"/>
</dbReference>
<gene>
    <name evidence="3" type="primary">BSK1_3</name>
    <name evidence="3" type="ORF">CASFOL_014195</name>
</gene>
<dbReference type="GO" id="GO:0004674">
    <property type="term" value="F:protein serine/threonine kinase activity"/>
    <property type="evidence" value="ECO:0007669"/>
    <property type="project" value="UniProtKB-EC"/>
</dbReference>
<accession>A0ABD3DM66</accession>
<dbReference type="GO" id="GO:0005524">
    <property type="term" value="F:ATP binding"/>
    <property type="evidence" value="ECO:0007669"/>
    <property type="project" value="UniProtKB-KW"/>
</dbReference>
<protein>
    <submittedName>
        <fullName evidence="3">Serine/threonine-protein kinase bsk1</fullName>
        <ecNumber evidence="3">2.7.11.1</ecNumber>
    </submittedName>
</protein>
<dbReference type="AlphaFoldDB" id="A0ABD3DM66"/>
<dbReference type="InterPro" id="IPR000719">
    <property type="entry name" value="Prot_kinase_dom"/>
</dbReference>
<reference evidence="4" key="1">
    <citation type="journal article" date="2024" name="IScience">
        <title>Strigolactones Initiate the Formation of Haustorium-like Structures in Castilleja.</title>
        <authorList>
            <person name="Buerger M."/>
            <person name="Peterson D."/>
            <person name="Chory J."/>
        </authorList>
    </citation>
    <scope>NUCLEOTIDE SEQUENCE [LARGE SCALE GENOMIC DNA]</scope>
</reference>
<sequence>MKGRLQNRRWIAVKKFPKLAWPDPKQFAVIAVMEMRDCWLQSLCLMTLLLSIYSTQWEKQTIEWAMRLRVALYIAKALEFCSSAGRLLYHDLNAYRVLFDEEGDPRLSCFGLMKHSRDGKSYSTNLAYTPPEYLKNGDCL</sequence>
<proteinExistence type="inferred from homology"/>
<evidence type="ECO:0000313" key="3">
    <source>
        <dbReference type="EMBL" id="KAL3643380.1"/>
    </source>
</evidence>
<keyword evidence="3" id="KW-0808">Transferase</keyword>
<dbReference type="PANTHER" id="PTHR45863:SF22">
    <property type="entry name" value="SERINE_THREONINE-PROTEIN KINASE BSK1"/>
    <property type="match status" value="1"/>
</dbReference>
<evidence type="ECO:0000259" key="2">
    <source>
        <dbReference type="PROSITE" id="PS50011"/>
    </source>
</evidence>
<dbReference type="Proteomes" id="UP001632038">
    <property type="component" value="Unassembled WGS sequence"/>
</dbReference>
<dbReference type="Gene3D" id="1.10.510.10">
    <property type="entry name" value="Transferase(Phosphotransferase) domain 1"/>
    <property type="match status" value="1"/>
</dbReference>